<dbReference type="SUPFAM" id="SSF53271">
    <property type="entry name" value="PRTase-like"/>
    <property type="match status" value="1"/>
</dbReference>
<comment type="similarity">
    <text evidence="1">Belongs to the ComF/GntX family.</text>
</comment>
<dbReference type="CDD" id="cd06223">
    <property type="entry name" value="PRTases_typeI"/>
    <property type="match status" value="1"/>
</dbReference>
<dbReference type="AlphaFoldDB" id="A0A4P9UPC9"/>
<gene>
    <name evidence="4" type="ORF">EQU24_14175</name>
</gene>
<dbReference type="STRING" id="675511.GCA_000341735_00214"/>
<dbReference type="InterPro" id="IPR044005">
    <property type="entry name" value="DZR_2"/>
</dbReference>
<accession>A0A4P9UPC9</accession>
<dbReference type="Gene3D" id="3.40.50.2020">
    <property type="match status" value="1"/>
</dbReference>
<dbReference type="Pfam" id="PF18912">
    <property type="entry name" value="DZR_2"/>
    <property type="match status" value="1"/>
</dbReference>
<dbReference type="Proteomes" id="UP000305881">
    <property type="component" value="Chromosome"/>
</dbReference>
<dbReference type="OrthoDB" id="9793412at2"/>
<keyword evidence="5" id="KW-1185">Reference proteome</keyword>
<dbReference type="EMBL" id="CP035467">
    <property type="protein sequence ID" value="QCW83259.1"/>
    <property type="molecule type" value="Genomic_DNA"/>
</dbReference>
<proteinExistence type="inferred from homology"/>
<reference evidence="5" key="1">
    <citation type="journal article" date="2019" name="J. Bacteriol.">
        <title>A Mutagenic Screen Identifies a TonB-Dependent Receptor Required for the Lanthanide Metal Switch in the Type I Methanotroph 'Methylotuvimicrobium buryatense' 5GB1C.</title>
        <authorList>
            <person name="Groom J.D."/>
            <person name="Ford S.M."/>
            <person name="Pesesky M.W."/>
            <person name="Lidstrom M.E."/>
        </authorList>
    </citation>
    <scope>NUCLEOTIDE SEQUENCE [LARGE SCALE GENOMIC DNA]</scope>
    <source>
        <strain evidence="5">5GB1C</strain>
    </source>
</reference>
<feature type="domain" description="Double zinc ribbon" evidence="3">
    <location>
        <begin position="11"/>
        <end position="67"/>
    </location>
</feature>
<dbReference type="RefSeq" id="WP_017838871.1">
    <property type="nucleotide sequence ID" value="NZ_CP035467.1"/>
</dbReference>
<feature type="domain" description="Phosphoribosyltransferase" evidence="2">
    <location>
        <begin position="141"/>
        <end position="229"/>
    </location>
</feature>
<evidence type="ECO:0000313" key="4">
    <source>
        <dbReference type="EMBL" id="QCW83259.1"/>
    </source>
</evidence>
<organism evidence="4 5">
    <name type="scientific">Methylotuvimicrobium buryatense</name>
    <name type="common">Methylomicrobium buryatense</name>
    <dbReference type="NCBI Taxonomy" id="95641"/>
    <lineage>
        <taxon>Bacteria</taxon>
        <taxon>Pseudomonadati</taxon>
        <taxon>Pseudomonadota</taxon>
        <taxon>Gammaproteobacteria</taxon>
        <taxon>Methylococcales</taxon>
        <taxon>Methylococcaceae</taxon>
        <taxon>Methylotuvimicrobium</taxon>
    </lineage>
</organism>
<dbReference type="Pfam" id="PF00156">
    <property type="entry name" value="Pribosyltran"/>
    <property type="match status" value="1"/>
</dbReference>
<dbReference type="KEGG" id="mbur:EQU24_14175"/>
<dbReference type="PANTHER" id="PTHR47505">
    <property type="entry name" value="DNA UTILIZATION PROTEIN YHGH"/>
    <property type="match status" value="1"/>
</dbReference>
<evidence type="ECO:0000256" key="1">
    <source>
        <dbReference type="ARBA" id="ARBA00008007"/>
    </source>
</evidence>
<dbReference type="PANTHER" id="PTHR47505:SF1">
    <property type="entry name" value="DNA UTILIZATION PROTEIN YHGH"/>
    <property type="match status" value="1"/>
</dbReference>
<evidence type="ECO:0000259" key="2">
    <source>
        <dbReference type="Pfam" id="PF00156"/>
    </source>
</evidence>
<dbReference type="InterPro" id="IPR051910">
    <property type="entry name" value="ComF/GntX_DNA_util-trans"/>
</dbReference>
<sequence length="233" mass="26261">MVNNWLDIIQNYLLPPTCILCGNQGQASRDICQPCAALLVTNPYCCYRCGIPFVHAPTGPILCGDCQKRMPGFDETHAPFKHQSVIRFLISGLKFRRQFKNARLLGLLMADYLKISAEMPDCLVPVPLHPRRYRERGFNQSIEIARTLSRELAIPIDLDCCIRSRNTPHQIDLPAKERRKNMRNAFTVNGPLRFDHIAIVDDVMTTGTTVSELARALKKAGAARVDVWVCARA</sequence>
<evidence type="ECO:0000313" key="5">
    <source>
        <dbReference type="Proteomes" id="UP000305881"/>
    </source>
</evidence>
<evidence type="ECO:0000259" key="3">
    <source>
        <dbReference type="Pfam" id="PF18912"/>
    </source>
</evidence>
<dbReference type="InterPro" id="IPR000836">
    <property type="entry name" value="PRTase_dom"/>
</dbReference>
<name>A0A4P9UPC9_METBY</name>
<protein>
    <submittedName>
        <fullName evidence="4">ComF family protein</fullName>
    </submittedName>
</protein>
<dbReference type="InterPro" id="IPR029057">
    <property type="entry name" value="PRTase-like"/>
</dbReference>